<name>Q7X324_9BACT</name>
<dbReference type="SUPFAM" id="SSF56935">
    <property type="entry name" value="Porins"/>
    <property type="match status" value="1"/>
</dbReference>
<keyword evidence="2" id="KW-0732">Signal</keyword>
<dbReference type="InterPro" id="IPR008969">
    <property type="entry name" value="CarboxyPept-like_regulatory"/>
</dbReference>
<dbReference type="Pfam" id="PF13620">
    <property type="entry name" value="CarboxypepD_reg"/>
    <property type="match status" value="1"/>
</dbReference>
<dbReference type="AlphaFoldDB" id="Q7X324"/>
<evidence type="ECO:0000313" key="4">
    <source>
        <dbReference type="EMBL" id="AAP58540.1"/>
    </source>
</evidence>
<feature type="compositionally biased region" description="Polar residues" evidence="1">
    <location>
        <begin position="780"/>
        <end position="789"/>
    </location>
</feature>
<dbReference type="Pfam" id="PF25183">
    <property type="entry name" value="OMP_b-brl_4"/>
    <property type="match status" value="1"/>
</dbReference>
<feature type="region of interest" description="Disordered" evidence="1">
    <location>
        <begin position="780"/>
        <end position="799"/>
    </location>
</feature>
<dbReference type="InterPro" id="IPR057601">
    <property type="entry name" value="Oar-like_b-barrel"/>
</dbReference>
<dbReference type="EMBL" id="AY281354">
    <property type="protein sequence ID" value="AAP58540.1"/>
    <property type="molecule type" value="Genomic_DNA"/>
</dbReference>
<feature type="signal peptide" evidence="2">
    <location>
        <begin position="1"/>
        <end position="16"/>
    </location>
</feature>
<evidence type="ECO:0000259" key="3">
    <source>
        <dbReference type="Pfam" id="PF25183"/>
    </source>
</evidence>
<sequence length="966" mass="105200">MCVLTLVALVATPAQAQSTAVNGSIEGTIRDASGGLLPGVTVTIHNTDTGTRRVVVTETNGLYRATLLPLGAYEVTAELAGFKKLQQTGIAITAGSSAVINMAMEVGGVSEVVSVQADAAVVDLGKIDVGRNLNEREIHNLPLVSRNPYNSRCAARRQRLRELGVRRAAVQRQRVAAAHQLPDGRQHQHPRRTAPACACMSEVAIGEVKVTTSGYAPEFGQTMGLVYNAITPSGTNKMRADASFRFRRTPFSAYPFYSTITPRNAENKPADVVNTWTASAGGPIVRDKLHYYAGFERTYRDMTGVFNLTPELVAQVGQPPQPNTVPAYQTVRFFLGKIDYQLAPSHRLTTRVNWFENNNPFNGGAGNITTIERGFDYTDGMTSTAAQLVSNWGSNRLNELRAQYAERHFNRQSHAGGPTGISVTITNAISFGHPTSDGEDFVQGITQILDNFTLIKGRHSFKQGFDFQYVHDTRAVPLTSVYTFPTVAAYLAAKSGAAPRGYTTFAQVIGDPNFAMGSKLFSAFWQDDWRVAENVKVLYGFRYDAYFYPEADPSAPFSYSQQFKDDTNNFGPRLGVAWTVGARKDQVIRASTGIMYDQPLLAVYENAIQQNGLPARTTYSVNGSGLGAPDFPNTLTDLPAGAVFPAQTIFAPDPNLKLAYNVQNSAQFERGFGRSYHGSVGVVYNRGYNLPVINDINLINPIGTLADGRGIYNTTVNAQTRMDPRFNHINVVQSPGESTYQALLLTFGRRSANGVQYDLNYTLGKGIDTAPLQGAILSVQGDQPRSDPQNLGRDKGPNALDTRHVFNGSIVAMSHFNRGPAVLRAILSDNQVGVILQFNSGLPFTLTGNRDLNGDGNNADRPLNIGRNSYYLPSRYNLDARLSRFIPLGGSRRVEILGEFKNIFNIVQTSAIRNGVNVDAAGNILVPLVFGTTASSLTELPSSSSDFLPTGGYEQRKFQLGFKFAF</sequence>
<dbReference type="SUPFAM" id="SSF49464">
    <property type="entry name" value="Carboxypeptidase regulatory domain-like"/>
    <property type="match status" value="1"/>
</dbReference>
<evidence type="ECO:0000256" key="2">
    <source>
        <dbReference type="SAM" id="SignalP"/>
    </source>
</evidence>
<accession>Q7X324</accession>
<protein>
    <submittedName>
        <fullName evidence="4">Putative Oar protein</fullName>
    </submittedName>
</protein>
<proteinExistence type="predicted"/>
<feature type="domain" description="TonB-dependent transporter Oar-like beta-barrel" evidence="3">
    <location>
        <begin position="326"/>
        <end position="864"/>
    </location>
</feature>
<dbReference type="Gene3D" id="2.60.40.1120">
    <property type="entry name" value="Carboxypeptidase-like, regulatory domain"/>
    <property type="match status" value="1"/>
</dbReference>
<organism evidence="4">
    <name type="scientific">uncultured Acidobacteriota bacterium</name>
    <dbReference type="NCBI Taxonomy" id="171953"/>
    <lineage>
        <taxon>Bacteria</taxon>
        <taxon>Pseudomonadati</taxon>
        <taxon>Acidobacteriota</taxon>
        <taxon>environmental samples</taxon>
    </lineage>
</organism>
<evidence type="ECO:0000256" key="1">
    <source>
        <dbReference type="SAM" id="MobiDB-lite"/>
    </source>
</evidence>
<feature type="chain" id="PRO_5004293353" evidence="2">
    <location>
        <begin position="17"/>
        <end position="966"/>
    </location>
</feature>
<reference evidence="4" key="1">
    <citation type="journal article" date="2003" name="Mol. Microbiol.">
        <title>Acidobacteria form a coherent but highly diverse group within the bacterial domain: evidence from environmental genomics.</title>
        <authorList>
            <person name="Quaiser A."/>
            <person name="Ochsenreiter T."/>
            <person name="Lanz C."/>
            <person name="Schuster S.C."/>
            <person name="Treusch A.H."/>
            <person name="Eck J."/>
            <person name="Schleper C."/>
        </authorList>
    </citation>
    <scope>NUCLEOTIDE SEQUENCE</scope>
</reference>